<sequence>MTWDFWKLFLYKALRTVLAGCQDLSHVQGQVLRFLQDTNSVELSETQGMISVVSHAANIHFNLVLDTVSAFTRDRFYETSTGWKFPSFMGN</sequence>
<feature type="domain" description="MROH2B-like HEAT-repeats" evidence="2">
    <location>
        <begin position="7"/>
        <end position="79"/>
    </location>
</feature>
<protein>
    <recommendedName>
        <fullName evidence="2">MROH2B-like HEAT-repeats domain-containing protein</fullName>
    </recommendedName>
</protein>
<keyword evidence="4" id="KW-1185">Reference proteome</keyword>
<dbReference type="AlphaFoldDB" id="A0A1V4JFF2"/>
<feature type="chain" id="PRO_5012708635" description="MROH2B-like HEAT-repeats domain-containing protein" evidence="1">
    <location>
        <begin position="20"/>
        <end position="91"/>
    </location>
</feature>
<dbReference type="InterPro" id="IPR055408">
    <property type="entry name" value="HEAT_MROH2B-like"/>
</dbReference>
<dbReference type="STRING" id="372326.A0A1V4JFF2"/>
<keyword evidence="1" id="KW-0732">Signal</keyword>
<dbReference type="Pfam" id="PF23210">
    <property type="entry name" value="HEAT_Maestro_2"/>
    <property type="match status" value="1"/>
</dbReference>
<name>A0A1V4JFF2_PATFA</name>
<comment type="caution">
    <text evidence="3">The sequence shown here is derived from an EMBL/GenBank/DDBJ whole genome shotgun (WGS) entry which is preliminary data.</text>
</comment>
<evidence type="ECO:0000259" key="2">
    <source>
        <dbReference type="Pfam" id="PF23210"/>
    </source>
</evidence>
<dbReference type="EMBL" id="LSYS01007733">
    <property type="protein sequence ID" value="OPJ70755.1"/>
    <property type="molecule type" value="Genomic_DNA"/>
</dbReference>
<evidence type="ECO:0000313" key="4">
    <source>
        <dbReference type="Proteomes" id="UP000190648"/>
    </source>
</evidence>
<organism evidence="3 4">
    <name type="scientific">Patagioenas fasciata monilis</name>
    <dbReference type="NCBI Taxonomy" id="372326"/>
    <lineage>
        <taxon>Eukaryota</taxon>
        <taxon>Metazoa</taxon>
        <taxon>Chordata</taxon>
        <taxon>Craniata</taxon>
        <taxon>Vertebrata</taxon>
        <taxon>Euteleostomi</taxon>
        <taxon>Archelosauria</taxon>
        <taxon>Archosauria</taxon>
        <taxon>Dinosauria</taxon>
        <taxon>Saurischia</taxon>
        <taxon>Theropoda</taxon>
        <taxon>Coelurosauria</taxon>
        <taxon>Aves</taxon>
        <taxon>Neognathae</taxon>
        <taxon>Neoaves</taxon>
        <taxon>Columbimorphae</taxon>
        <taxon>Columbiformes</taxon>
        <taxon>Columbidae</taxon>
        <taxon>Patagioenas</taxon>
    </lineage>
</organism>
<dbReference type="Proteomes" id="UP000190648">
    <property type="component" value="Unassembled WGS sequence"/>
</dbReference>
<proteinExistence type="predicted"/>
<evidence type="ECO:0000313" key="3">
    <source>
        <dbReference type="EMBL" id="OPJ70755.1"/>
    </source>
</evidence>
<evidence type="ECO:0000256" key="1">
    <source>
        <dbReference type="SAM" id="SignalP"/>
    </source>
</evidence>
<reference evidence="3 4" key="1">
    <citation type="submission" date="2016-02" db="EMBL/GenBank/DDBJ databases">
        <title>Band-tailed pigeon sequencing and assembly.</title>
        <authorList>
            <person name="Soares A.E."/>
            <person name="Novak B.J."/>
            <person name="Rice E.S."/>
            <person name="O'Connell B."/>
            <person name="Chang D."/>
            <person name="Weber S."/>
            <person name="Shapiro B."/>
        </authorList>
    </citation>
    <scope>NUCLEOTIDE SEQUENCE [LARGE SCALE GENOMIC DNA]</scope>
    <source>
        <strain evidence="3">BTP2013</strain>
        <tissue evidence="3">Blood</tissue>
    </source>
</reference>
<feature type="signal peptide" evidence="1">
    <location>
        <begin position="1"/>
        <end position="19"/>
    </location>
</feature>
<accession>A0A1V4JFF2</accession>
<dbReference type="OrthoDB" id="9120731at2759"/>
<gene>
    <name evidence="3" type="ORF">AV530_007018</name>
</gene>